<dbReference type="EMBL" id="MN740404">
    <property type="protein sequence ID" value="QHU04710.1"/>
    <property type="molecule type" value="Genomic_DNA"/>
</dbReference>
<sequence>MLTKHEKRNGCDFFFWTFLKCPFSKKTSLSFVKNPFYSDMQQISNFLKNRDCIFFCNFQRQSI</sequence>
<reference evidence="1" key="1">
    <citation type="journal article" date="2020" name="Nature">
        <title>Giant virus diversity and host interactions through global metagenomics.</title>
        <authorList>
            <person name="Schulz F."/>
            <person name="Roux S."/>
            <person name="Paez-Espino D."/>
            <person name="Jungbluth S."/>
            <person name="Walsh D.A."/>
            <person name="Denef V.J."/>
            <person name="McMahon K.D."/>
            <person name="Konstantinidis K.T."/>
            <person name="Eloe-Fadrosh E.A."/>
            <person name="Kyrpides N.C."/>
            <person name="Woyke T."/>
        </authorList>
    </citation>
    <scope>NUCLEOTIDE SEQUENCE</scope>
    <source>
        <strain evidence="1">GVMAG-M-3300027708-5</strain>
    </source>
</reference>
<organism evidence="1">
    <name type="scientific">viral metagenome</name>
    <dbReference type="NCBI Taxonomy" id="1070528"/>
    <lineage>
        <taxon>unclassified sequences</taxon>
        <taxon>metagenomes</taxon>
        <taxon>organismal metagenomes</taxon>
    </lineage>
</organism>
<evidence type="ECO:0000313" key="1">
    <source>
        <dbReference type="EMBL" id="QHU04710.1"/>
    </source>
</evidence>
<name>A0A6C0JIY1_9ZZZZ</name>
<accession>A0A6C0JIY1</accession>
<protein>
    <submittedName>
        <fullName evidence="1">Uncharacterized protein</fullName>
    </submittedName>
</protein>
<dbReference type="AlphaFoldDB" id="A0A6C0JIY1"/>
<proteinExistence type="predicted"/>